<feature type="domain" description="Chitin-binding type-2" evidence="7">
    <location>
        <begin position="17"/>
        <end position="73"/>
    </location>
</feature>
<evidence type="ECO:0000256" key="1">
    <source>
        <dbReference type="ARBA" id="ARBA00022669"/>
    </source>
</evidence>
<feature type="chain" id="PRO_5042997071" description="Chitin-binding type-2 domain-containing protein" evidence="6">
    <location>
        <begin position="18"/>
        <end position="144"/>
    </location>
</feature>
<name>A0AAN8QDV2_PATCE</name>
<dbReference type="EMBL" id="JAZGQO010000002">
    <property type="protein sequence ID" value="KAK6190071.1"/>
    <property type="molecule type" value="Genomic_DNA"/>
</dbReference>
<organism evidence="8 9">
    <name type="scientific">Patella caerulea</name>
    <name type="common">Rayed Mediterranean limpet</name>
    <dbReference type="NCBI Taxonomy" id="87958"/>
    <lineage>
        <taxon>Eukaryota</taxon>
        <taxon>Metazoa</taxon>
        <taxon>Spiralia</taxon>
        <taxon>Lophotrochozoa</taxon>
        <taxon>Mollusca</taxon>
        <taxon>Gastropoda</taxon>
        <taxon>Patellogastropoda</taxon>
        <taxon>Patelloidea</taxon>
        <taxon>Patellidae</taxon>
        <taxon>Patella</taxon>
    </lineage>
</organism>
<dbReference type="Pfam" id="PF01607">
    <property type="entry name" value="CBM_14"/>
    <property type="match status" value="2"/>
</dbReference>
<keyword evidence="1" id="KW-0147">Chitin-binding</keyword>
<dbReference type="PROSITE" id="PS50940">
    <property type="entry name" value="CHIT_BIND_II"/>
    <property type="match status" value="2"/>
</dbReference>
<dbReference type="AlphaFoldDB" id="A0AAN8QDV2"/>
<evidence type="ECO:0000256" key="2">
    <source>
        <dbReference type="ARBA" id="ARBA00022729"/>
    </source>
</evidence>
<feature type="domain" description="Chitin-binding type-2" evidence="7">
    <location>
        <begin position="74"/>
        <end position="134"/>
    </location>
</feature>
<evidence type="ECO:0000256" key="6">
    <source>
        <dbReference type="SAM" id="SignalP"/>
    </source>
</evidence>
<dbReference type="InterPro" id="IPR051940">
    <property type="entry name" value="Chitin_bind-dev_reg"/>
</dbReference>
<evidence type="ECO:0000313" key="8">
    <source>
        <dbReference type="EMBL" id="KAK6190071.1"/>
    </source>
</evidence>
<feature type="signal peptide" evidence="6">
    <location>
        <begin position="1"/>
        <end position="17"/>
    </location>
</feature>
<proteinExistence type="predicted"/>
<evidence type="ECO:0000259" key="7">
    <source>
        <dbReference type="PROSITE" id="PS50940"/>
    </source>
</evidence>
<dbReference type="SMART" id="SM00494">
    <property type="entry name" value="ChtBD2"/>
    <property type="match status" value="2"/>
</dbReference>
<sequence length="144" mass="16094">MKCLLLLVTCFAVTVLSFDCTYEDDGIYEIGCKSFVRCKDGEAETVECEEGFVFNPAIEDCDDQTNVGPPCGELIDCTNIPDGKYPDYKQDCTSYYTCQNGEFFGHNYCPAGLVFNQETGICDWQNNVYEPCGVLPRPPTNKKV</sequence>
<gene>
    <name evidence="8" type="ORF">SNE40_002010</name>
</gene>
<keyword evidence="5" id="KW-0325">Glycoprotein</keyword>
<evidence type="ECO:0000256" key="4">
    <source>
        <dbReference type="ARBA" id="ARBA00023157"/>
    </source>
</evidence>
<comment type="caution">
    <text evidence="8">The sequence shown here is derived from an EMBL/GenBank/DDBJ whole genome shotgun (WGS) entry which is preliminary data.</text>
</comment>
<reference evidence="8 9" key="1">
    <citation type="submission" date="2024-01" db="EMBL/GenBank/DDBJ databases">
        <title>The genome of the rayed Mediterranean limpet Patella caerulea (Linnaeus, 1758).</title>
        <authorList>
            <person name="Anh-Thu Weber A."/>
            <person name="Halstead-Nussloch G."/>
        </authorList>
    </citation>
    <scope>NUCLEOTIDE SEQUENCE [LARGE SCALE GENOMIC DNA]</scope>
    <source>
        <strain evidence="8">AATW-2023a</strain>
        <tissue evidence="8">Whole specimen</tissue>
    </source>
</reference>
<dbReference type="Proteomes" id="UP001347796">
    <property type="component" value="Unassembled WGS sequence"/>
</dbReference>
<dbReference type="InterPro" id="IPR002557">
    <property type="entry name" value="Chitin-bd_dom"/>
</dbReference>
<keyword evidence="9" id="KW-1185">Reference proteome</keyword>
<keyword evidence="3" id="KW-0677">Repeat</keyword>
<evidence type="ECO:0000313" key="9">
    <source>
        <dbReference type="Proteomes" id="UP001347796"/>
    </source>
</evidence>
<evidence type="ECO:0000256" key="3">
    <source>
        <dbReference type="ARBA" id="ARBA00022737"/>
    </source>
</evidence>
<keyword evidence="2 6" id="KW-0732">Signal</keyword>
<keyword evidence="4" id="KW-1015">Disulfide bond</keyword>
<dbReference type="GO" id="GO:0008061">
    <property type="term" value="F:chitin binding"/>
    <property type="evidence" value="ECO:0007669"/>
    <property type="project" value="UniProtKB-KW"/>
</dbReference>
<dbReference type="GO" id="GO:0005576">
    <property type="term" value="C:extracellular region"/>
    <property type="evidence" value="ECO:0007669"/>
    <property type="project" value="InterPro"/>
</dbReference>
<dbReference type="SUPFAM" id="SSF57625">
    <property type="entry name" value="Invertebrate chitin-binding proteins"/>
    <property type="match status" value="2"/>
</dbReference>
<dbReference type="PANTHER" id="PTHR23301:SF0">
    <property type="entry name" value="CHITIN-BINDING TYPE-2 DOMAIN-CONTAINING PROTEIN-RELATED"/>
    <property type="match status" value="1"/>
</dbReference>
<evidence type="ECO:0000256" key="5">
    <source>
        <dbReference type="ARBA" id="ARBA00023180"/>
    </source>
</evidence>
<protein>
    <recommendedName>
        <fullName evidence="7">Chitin-binding type-2 domain-containing protein</fullName>
    </recommendedName>
</protein>
<dbReference type="PANTHER" id="PTHR23301">
    <property type="entry name" value="CHITIN BINDING PERITROPHIN-A"/>
    <property type="match status" value="1"/>
</dbReference>
<accession>A0AAN8QDV2</accession>
<dbReference type="InterPro" id="IPR036508">
    <property type="entry name" value="Chitin-bd_dom_sf"/>
</dbReference>
<dbReference type="Gene3D" id="2.170.140.10">
    <property type="entry name" value="Chitin binding domain"/>
    <property type="match status" value="2"/>
</dbReference>